<protein>
    <recommendedName>
        <fullName evidence="1">UPF0248 protein V6M85_06390</fullName>
    </recommendedName>
</protein>
<dbReference type="InterPro" id="IPR040459">
    <property type="entry name" value="MJ1316"/>
</dbReference>
<comment type="similarity">
    <text evidence="1">Belongs to the UPF0248 family.</text>
</comment>
<organism evidence="3 4">
    <name type="scientific">Sulfolobus tengchongensis</name>
    <dbReference type="NCBI Taxonomy" id="207809"/>
    <lineage>
        <taxon>Archaea</taxon>
        <taxon>Thermoproteota</taxon>
        <taxon>Thermoprotei</taxon>
        <taxon>Sulfolobales</taxon>
        <taxon>Sulfolobaceae</taxon>
        <taxon>Sulfolobus</taxon>
    </lineage>
</organism>
<name>A0AAX4L564_9CREN</name>
<dbReference type="AlphaFoldDB" id="A0AAX4L564"/>
<dbReference type="InterPro" id="IPR007547">
    <property type="entry name" value="UPF0248"/>
</dbReference>
<dbReference type="RefSeq" id="WP_338604416.1">
    <property type="nucleotide sequence ID" value="NZ_CP146016.1"/>
</dbReference>
<sequence length="82" mass="9967">MRIKDAINMIIWKYPDKLHDYVVIIKDRLADKGLKEIYFNEIERVDNYYLYLKGNEDIVIPLHRVLMIRRKSDNATIWKRGD</sequence>
<evidence type="ECO:0000256" key="1">
    <source>
        <dbReference type="HAMAP-Rule" id="MF_01245"/>
    </source>
</evidence>
<dbReference type="Pfam" id="PF04457">
    <property type="entry name" value="MJ1316"/>
    <property type="match status" value="1"/>
</dbReference>
<accession>A0AAX4L564</accession>
<evidence type="ECO:0000313" key="3">
    <source>
        <dbReference type="EMBL" id="WWQ61692.1"/>
    </source>
</evidence>
<feature type="domain" description="MJ1316 RNA cyclic group end recognition" evidence="2">
    <location>
        <begin position="1"/>
        <end position="80"/>
    </location>
</feature>
<evidence type="ECO:0000313" key="4">
    <source>
        <dbReference type="Proteomes" id="UP001432202"/>
    </source>
</evidence>
<proteinExistence type="inferred from homology"/>
<keyword evidence="4" id="KW-1185">Reference proteome</keyword>
<evidence type="ECO:0000259" key="2">
    <source>
        <dbReference type="Pfam" id="PF04457"/>
    </source>
</evidence>
<reference evidence="3 4" key="1">
    <citation type="submission" date="2024-02" db="EMBL/GenBank/DDBJ databases">
        <title>STSV induces naive adaptation in Sulfolobus.</title>
        <authorList>
            <person name="Xiang X."/>
            <person name="Song M."/>
        </authorList>
    </citation>
    <scope>NUCLEOTIDE SEQUENCE [LARGE SCALE GENOMIC DNA]</scope>
    <source>
        <strain evidence="3 4">RT2</strain>
    </source>
</reference>
<dbReference type="GeneID" id="89336380"/>
<dbReference type="Proteomes" id="UP001432202">
    <property type="component" value="Chromosome"/>
</dbReference>
<dbReference type="HAMAP" id="MF_01245">
    <property type="entry name" value="UPF0248"/>
    <property type="match status" value="1"/>
</dbReference>
<dbReference type="EMBL" id="CP146016">
    <property type="protein sequence ID" value="WWQ61692.1"/>
    <property type="molecule type" value="Genomic_DNA"/>
</dbReference>
<gene>
    <name evidence="3" type="ORF">V6M85_06390</name>
</gene>